<dbReference type="SUPFAM" id="SSF56784">
    <property type="entry name" value="HAD-like"/>
    <property type="match status" value="1"/>
</dbReference>
<feature type="active site" description="4-aspartylphosphate intermediate" evidence="13">
    <location>
        <position position="428"/>
    </location>
</feature>
<feature type="binding site" evidence="14">
    <location>
        <position position="428"/>
    </location>
    <ligand>
        <name>ATP</name>
        <dbReference type="ChEBI" id="CHEBI:30616"/>
    </ligand>
</feature>
<dbReference type="GO" id="GO:0000287">
    <property type="term" value="F:magnesium ion binding"/>
    <property type="evidence" value="ECO:0007669"/>
    <property type="project" value="UniProtKB-UniRule"/>
</dbReference>
<dbReference type="AlphaFoldDB" id="A0A0D3IMY1"/>
<dbReference type="InterPro" id="IPR036412">
    <property type="entry name" value="HAD-like_sf"/>
</dbReference>
<feature type="binding site" evidence="15">
    <location>
        <position position="430"/>
    </location>
    <ligand>
        <name>Mg(2+)</name>
        <dbReference type="ChEBI" id="CHEBI:18420"/>
    </ligand>
</feature>
<feature type="binding site" evidence="15">
    <location>
        <position position="870"/>
    </location>
    <ligand>
        <name>Mg(2+)</name>
        <dbReference type="ChEBI" id="CHEBI:18420"/>
    </ligand>
</feature>
<dbReference type="InterPro" id="IPR023214">
    <property type="entry name" value="HAD_sf"/>
</dbReference>
<dbReference type="InterPro" id="IPR044492">
    <property type="entry name" value="P_typ_ATPase_HD_dom"/>
</dbReference>
<name>A0A0D3IMY1_EMIH1</name>
<dbReference type="InterPro" id="IPR018303">
    <property type="entry name" value="ATPase_P-typ_P_site"/>
</dbReference>
<sequence length="1223" mass="135413">MPALCWRRGSGGTDRGGRRLVHFNSSRVDENADFGGNRITTSLYTWWSGPLKLPWEELFLKRSNFYFLARSRPPTPAVLRWREPAAPARLAQVVSALQCWPEVSSTGGMPTSLFGLIPVVLMGMAIKIQEDRLRHQSDYRANTARCRRLVDGVFVDARWTDVQVGDLLKVCNREGIPADLLLVAASEPDPDTLRGACHVETMQLDGETNLKGKSPPGALPGDFGPPVERHLRSIDSEAPDGSPNTYNGTLHIEGRPAVPLTVVNMLLRGSTLRNSEYVLGIVVNTGHDTKVIQGLRAPSHKQSTLLSSINQMIVWIVLLLLVLCLIAGAAELALYHELDLVDHWYMNTQKEEDGVAATFLVNTVYFFLLLSAFVSVTLYVNILLSQKLIQYFMQWSLSMYDPESDTPMRVRNSQLVDELGVISHVFSDKTGTLTQNVMQFRKASIGGIAYGRGTSEIAVARMKRLGELPAGEDVEAGATEGAAAHSPPGGSVISRHVNFDDPALVEALGGSDEQGKRCREFFLHLALCHTVVTEVVYGERSLSASSPDETALVAGAERFGYRFIERHHDTVELQGPDGEPLQYEVLDVLEFSSARRRMSIVVRNSQTRAISLLSKGADTVMLPLLASGQEELVAQTEAHMHDHSNDGLRTLVIASKELSEEEYLSWSERYRRAASDLDEVEKKSREEPNAIDDQCDAMESRMRLLGSTALEDKLQEGVPACIADLVKAGIATWMLTGDKEETAINIAYACELLDSTTTVVVVGLKTHPNVEDITRALREATAAAEESMELSANAQRGRRALVIDGGALGLLFGAAPEAPACQLEFLRFTQTCATVVACRCAPAQKAKLVRLVRRNVRGVSALAIGDGANDVAMIQTAHVGVGISGKEGMLAVNAADFAIAQFRFLREMLLVQGRHNYRRIAVTVYYVFYKNIMFTLVIFWAQFFAAFSGTKWNLEAGNQLYNVLLTMFPILWFSVFDKDVSDETSLALPQLYHLGPGNHFYFNWRATLRWIFQAIYESLAIALLCVFSLDGLSPDGESPGLYLIGACTITLAIVVPNLKLILWFFSWNIWSFVLIGFEVVLWWGVGGVVASEIKPENRGTSGEFIAQFVLGWYKLWGNVNELGTFWLLMLLVPAVVLLPQVFYSFYMRRFHPQFRDLAMECEYHGLPIDALKAWQIPAGQRQRRLVKGAPRPLYQASRFQRLCASLCGSKAKSESARSTATRA</sequence>
<keyword evidence="11 16" id="KW-0472">Membrane</keyword>
<dbReference type="InterPro" id="IPR001757">
    <property type="entry name" value="P_typ_ATPase"/>
</dbReference>
<organism evidence="18 19">
    <name type="scientific">Emiliania huxleyi (strain CCMP1516)</name>
    <dbReference type="NCBI Taxonomy" id="280463"/>
    <lineage>
        <taxon>Eukaryota</taxon>
        <taxon>Haptista</taxon>
        <taxon>Haptophyta</taxon>
        <taxon>Prymnesiophyceae</taxon>
        <taxon>Isochrysidales</taxon>
        <taxon>Noelaerhabdaceae</taxon>
        <taxon>Emiliania</taxon>
    </lineage>
</organism>
<feature type="binding site" evidence="14">
    <location>
        <position position="736"/>
    </location>
    <ligand>
        <name>ATP</name>
        <dbReference type="ChEBI" id="CHEBI:30616"/>
    </ligand>
</feature>
<dbReference type="SFLD" id="SFLDF00027">
    <property type="entry name" value="p-type_atpase"/>
    <property type="match status" value="1"/>
</dbReference>
<comment type="cofactor">
    <cofactor evidence="15">
        <name>Mg(2+)</name>
        <dbReference type="ChEBI" id="CHEBI:18420"/>
    </cofactor>
</comment>
<dbReference type="STRING" id="2903.R1DP45"/>
<dbReference type="OMA" id="HFRIDVQ"/>
<comment type="similarity">
    <text evidence="2 16">Belongs to the cation transport ATPase (P-type) (TC 3.A.3) family. Type IV subfamily.</text>
</comment>
<dbReference type="InterPro" id="IPR023298">
    <property type="entry name" value="ATPase_P-typ_TM_dom_sf"/>
</dbReference>
<keyword evidence="9 16" id="KW-1278">Translocase</keyword>
<dbReference type="Proteomes" id="UP000013827">
    <property type="component" value="Unassembled WGS sequence"/>
</dbReference>
<feature type="binding site" evidence="15">
    <location>
        <position position="866"/>
    </location>
    <ligand>
        <name>Mg(2+)</name>
        <dbReference type="ChEBI" id="CHEBI:18420"/>
    </ligand>
</feature>
<feature type="binding site" evidence="14">
    <location>
        <position position="591"/>
    </location>
    <ligand>
        <name>ATP</name>
        <dbReference type="ChEBI" id="CHEBI:30616"/>
    </ligand>
</feature>
<feature type="transmembrane region" description="Helical" evidence="16">
    <location>
        <begin position="1069"/>
        <end position="1090"/>
    </location>
</feature>
<feature type="binding site" evidence="14">
    <location>
        <position position="839"/>
    </location>
    <ligand>
        <name>ATP</name>
        <dbReference type="ChEBI" id="CHEBI:30616"/>
    </ligand>
</feature>
<feature type="transmembrane region" description="Helical" evidence="16">
    <location>
        <begin position="1010"/>
        <end position="1029"/>
    </location>
</feature>
<evidence type="ECO:0000256" key="10">
    <source>
        <dbReference type="ARBA" id="ARBA00022989"/>
    </source>
</evidence>
<keyword evidence="19" id="KW-1185">Reference proteome</keyword>
<feature type="binding site" evidence="14">
    <location>
        <position position="615"/>
    </location>
    <ligand>
        <name>ATP</name>
        <dbReference type="ChEBI" id="CHEBI:30616"/>
    </ligand>
</feature>
<evidence type="ECO:0000256" key="13">
    <source>
        <dbReference type="PIRSR" id="PIRSR606539-1"/>
    </source>
</evidence>
<evidence type="ECO:0000256" key="8">
    <source>
        <dbReference type="ARBA" id="ARBA00022842"/>
    </source>
</evidence>
<feature type="transmembrane region" description="Helical" evidence="16">
    <location>
        <begin position="959"/>
        <end position="976"/>
    </location>
</feature>
<proteinExistence type="inferred from homology"/>
<evidence type="ECO:0000256" key="14">
    <source>
        <dbReference type="PIRSR" id="PIRSR606539-2"/>
    </source>
</evidence>
<comment type="subcellular location">
    <subcellularLocation>
        <location evidence="1">Endomembrane system</location>
        <topology evidence="1">Multi-pass membrane protein</topology>
    </subcellularLocation>
    <subcellularLocation>
        <location evidence="16">Membrane</location>
        <topology evidence="16">Multi-pass membrane protein</topology>
    </subcellularLocation>
</comment>
<feature type="binding site" evidence="14">
    <location>
        <position position="429"/>
    </location>
    <ligand>
        <name>ATP</name>
        <dbReference type="ChEBI" id="CHEBI:30616"/>
    </ligand>
</feature>
<dbReference type="HOGENOM" id="CLU_000846_5_2_1"/>
<dbReference type="PANTHER" id="PTHR24092:SF180">
    <property type="entry name" value="PHOSPHOLIPID-TRANSPORTING ATPASE DNF1-RELATED"/>
    <property type="match status" value="1"/>
</dbReference>
<protein>
    <recommendedName>
        <fullName evidence="16">Phospholipid-transporting ATPase</fullName>
        <ecNumber evidence="16">7.6.2.1</ecNumber>
    </recommendedName>
</protein>
<evidence type="ECO:0000256" key="2">
    <source>
        <dbReference type="ARBA" id="ARBA00008109"/>
    </source>
</evidence>
<evidence type="ECO:0000256" key="6">
    <source>
        <dbReference type="ARBA" id="ARBA00022741"/>
    </source>
</evidence>
<feature type="binding site" evidence="14">
    <location>
        <position position="845"/>
    </location>
    <ligand>
        <name>ATP</name>
        <dbReference type="ChEBI" id="CHEBI:30616"/>
    </ligand>
</feature>
<reference evidence="19" key="1">
    <citation type="journal article" date="2013" name="Nature">
        <title>Pan genome of the phytoplankton Emiliania underpins its global distribution.</title>
        <authorList>
            <person name="Read B.A."/>
            <person name="Kegel J."/>
            <person name="Klute M.J."/>
            <person name="Kuo A."/>
            <person name="Lefebvre S.C."/>
            <person name="Maumus F."/>
            <person name="Mayer C."/>
            <person name="Miller J."/>
            <person name="Monier A."/>
            <person name="Salamov A."/>
            <person name="Young J."/>
            <person name="Aguilar M."/>
            <person name="Claverie J.M."/>
            <person name="Frickenhaus S."/>
            <person name="Gonzalez K."/>
            <person name="Herman E.K."/>
            <person name="Lin Y.C."/>
            <person name="Napier J."/>
            <person name="Ogata H."/>
            <person name="Sarno A.F."/>
            <person name="Shmutz J."/>
            <person name="Schroeder D."/>
            <person name="de Vargas C."/>
            <person name="Verret F."/>
            <person name="von Dassow P."/>
            <person name="Valentin K."/>
            <person name="Van de Peer Y."/>
            <person name="Wheeler G."/>
            <person name="Dacks J.B."/>
            <person name="Delwiche C.F."/>
            <person name="Dyhrman S.T."/>
            <person name="Glockner G."/>
            <person name="John U."/>
            <person name="Richards T."/>
            <person name="Worden A.Z."/>
            <person name="Zhang X."/>
            <person name="Grigoriev I.V."/>
            <person name="Allen A.E."/>
            <person name="Bidle K."/>
            <person name="Borodovsky M."/>
            <person name="Bowler C."/>
            <person name="Brownlee C."/>
            <person name="Cock J.M."/>
            <person name="Elias M."/>
            <person name="Gladyshev V.N."/>
            <person name="Groth M."/>
            <person name="Guda C."/>
            <person name="Hadaegh A."/>
            <person name="Iglesias-Rodriguez M.D."/>
            <person name="Jenkins J."/>
            <person name="Jones B.M."/>
            <person name="Lawson T."/>
            <person name="Leese F."/>
            <person name="Lindquist E."/>
            <person name="Lobanov A."/>
            <person name="Lomsadze A."/>
            <person name="Malik S.B."/>
            <person name="Marsh M.E."/>
            <person name="Mackinder L."/>
            <person name="Mock T."/>
            <person name="Mueller-Roeber B."/>
            <person name="Pagarete A."/>
            <person name="Parker M."/>
            <person name="Probert I."/>
            <person name="Quesneville H."/>
            <person name="Raines C."/>
            <person name="Rensing S.A."/>
            <person name="Riano-Pachon D.M."/>
            <person name="Richier S."/>
            <person name="Rokitta S."/>
            <person name="Shiraiwa Y."/>
            <person name="Soanes D.M."/>
            <person name="van der Giezen M."/>
            <person name="Wahlund T.M."/>
            <person name="Williams B."/>
            <person name="Wilson W."/>
            <person name="Wolfe G."/>
            <person name="Wurch L.L."/>
        </authorList>
    </citation>
    <scope>NUCLEOTIDE SEQUENCE</scope>
</reference>
<dbReference type="InterPro" id="IPR006539">
    <property type="entry name" value="P-type_ATPase_IV"/>
</dbReference>
<dbReference type="KEGG" id="ehx:EMIHUDRAFT_452148"/>
<dbReference type="GeneID" id="17258829"/>
<dbReference type="PANTHER" id="PTHR24092">
    <property type="entry name" value="PROBABLE PHOSPHOLIPID-TRANSPORTING ATPASE"/>
    <property type="match status" value="1"/>
</dbReference>
<dbReference type="SUPFAM" id="SSF81653">
    <property type="entry name" value="Calcium ATPase, transduction domain A"/>
    <property type="match status" value="1"/>
</dbReference>
<evidence type="ECO:0000259" key="17">
    <source>
        <dbReference type="Pfam" id="PF16212"/>
    </source>
</evidence>
<dbReference type="Gene3D" id="3.40.50.1000">
    <property type="entry name" value="HAD superfamily/HAD-like"/>
    <property type="match status" value="1"/>
</dbReference>
<evidence type="ECO:0000256" key="3">
    <source>
        <dbReference type="ARBA" id="ARBA00022448"/>
    </source>
</evidence>
<dbReference type="EC" id="7.6.2.1" evidence="16"/>
<evidence type="ECO:0000313" key="18">
    <source>
        <dbReference type="EnsemblProtists" id="EOD12616"/>
    </source>
</evidence>
<dbReference type="GO" id="GO:0012505">
    <property type="term" value="C:endomembrane system"/>
    <property type="evidence" value="ECO:0007669"/>
    <property type="project" value="UniProtKB-SubCell"/>
</dbReference>
<evidence type="ECO:0000256" key="12">
    <source>
        <dbReference type="ARBA" id="ARBA00034036"/>
    </source>
</evidence>
<evidence type="ECO:0000256" key="15">
    <source>
        <dbReference type="PIRSR" id="PIRSR606539-3"/>
    </source>
</evidence>
<dbReference type="Pfam" id="PF13246">
    <property type="entry name" value="Cation_ATPase"/>
    <property type="match status" value="1"/>
</dbReference>
<dbReference type="FunFam" id="3.40.50.1000:FF:000014">
    <property type="entry name" value="Phospholipid-transporting ATPase"/>
    <property type="match status" value="1"/>
</dbReference>
<feature type="binding site" evidence="14">
    <location>
        <position position="738"/>
    </location>
    <ligand>
        <name>ATP</name>
        <dbReference type="ChEBI" id="CHEBI:30616"/>
    </ligand>
</feature>
<feature type="transmembrane region" description="Helical" evidence="16">
    <location>
        <begin position="1041"/>
        <end position="1062"/>
    </location>
</feature>
<keyword evidence="4 16" id="KW-0812">Transmembrane</keyword>
<keyword evidence="7 14" id="KW-0067">ATP-binding</keyword>
<dbReference type="InterPro" id="IPR032630">
    <property type="entry name" value="P_typ_ATPase_c"/>
</dbReference>
<feature type="binding site" evidence="14">
    <location>
        <position position="649"/>
    </location>
    <ligand>
        <name>ATP</name>
        <dbReference type="ChEBI" id="CHEBI:30616"/>
    </ligand>
</feature>
<feature type="transmembrane region" description="Helical" evidence="16">
    <location>
        <begin position="1125"/>
        <end position="1146"/>
    </location>
</feature>
<feature type="domain" description="P-type ATPase C-terminal" evidence="17">
    <location>
        <begin position="892"/>
        <end position="1153"/>
    </location>
</feature>
<comment type="catalytic activity">
    <reaction evidence="12 16">
        <text>ATP + H2O + phospholipidSide 1 = ADP + phosphate + phospholipidSide 2.</text>
        <dbReference type="EC" id="7.6.2.1"/>
    </reaction>
</comment>
<feature type="binding site" evidence="14">
    <location>
        <position position="737"/>
    </location>
    <ligand>
        <name>ATP</name>
        <dbReference type="ChEBI" id="CHEBI:30616"/>
    </ligand>
</feature>
<evidence type="ECO:0000256" key="7">
    <source>
        <dbReference type="ARBA" id="ARBA00022840"/>
    </source>
</evidence>
<dbReference type="Gene3D" id="2.70.150.10">
    <property type="entry name" value="Calcium-transporting ATPase, cytoplasmic transduction domain A"/>
    <property type="match status" value="1"/>
</dbReference>
<dbReference type="PRINTS" id="PR00119">
    <property type="entry name" value="CATATPASE"/>
</dbReference>
<dbReference type="GO" id="GO:0005524">
    <property type="term" value="F:ATP binding"/>
    <property type="evidence" value="ECO:0007669"/>
    <property type="project" value="UniProtKB-UniRule"/>
</dbReference>
<dbReference type="NCBIfam" id="TIGR01494">
    <property type="entry name" value="ATPase_P-type"/>
    <property type="match status" value="1"/>
</dbReference>
<dbReference type="InterPro" id="IPR008250">
    <property type="entry name" value="ATPase_P-typ_transduc_dom_A_sf"/>
</dbReference>
<evidence type="ECO:0000313" key="19">
    <source>
        <dbReference type="Proteomes" id="UP000013827"/>
    </source>
</evidence>
<keyword evidence="3" id="KW-0813">Transport</keyword>
<dbReference type="PaxDb" id="2903-EOD12616"/>
<dbReference type="Gene3D" id="3.40.1110.10">
    <property type="entry name" value="Calcium-transporting ATPase, cytoplasmic domain N"/>
    <property type="match status" value="1"/>
</dbReference>
<dbReference type="NCBIfam" id="TIGR01652">
    <property type="entry name" value="ATPase-Plipid"/>
    <property type="match status" value="1"/>
</dbReference>
<keyword evidence="6 14" id="KW-0547">Nucleotide-binding</keyword>
<dbReference type="InterPro" id="IPR023299">
    <property type="entry name" value="ATPase_P-typ_cyto_dom_N"/>
</dbReference>
<reference evidence="18" key="2">
    <citation type="submission" date="2024-10" db="UniProtKB">
        <authorList>
            <consortium name="EnsemblProtists"/>
        </authorList>
    </citation>
    <scope>IDENTIFICATION</scope>
</reference>
<feature type="transmembrane region" description="Helical" evidence="16">
    <location>
        <begin position="312"/>
        <end position="335"/>
    </location>
</feature>
<dbReference type="EnsemblProtists" id="EOD12616">
    <property type="protein sequence ID" value="EOD12616"/>
    <property type="gene ID" value="EMIHUDRAFT_452148"/>
</dbReference>
<evidence type="ECO:0000256" key="11">
    <source>
        <dbReference type="ARBA" id="ARBA00023136"/>
    </source>
</evidence>
<dbReference type="SFLD" id="SFLDG00002">
    <property type="entry name" value="C1.7:_P-type_atpase_like"/>
    <property type="match status" value="1"/>
</dbReference>
<feature type="binding site" evidence="15">
    <location>
        <position position="428"/>
    </location>
    <ligand>
        <name>Mg(2+)</name>
        <dbReference type="ChEBI" id="CHEBI:18420"/>
    </ligand>
</feature>
<feature type="transmembrane region" description="Helical" evidence="16">
    <location>
        <begin position="355"/>
        <end position="384"/>
    </location>
</feature>
<dbReference type="GO" id="GO:0045332">
    <property type="term" value="P:phospholipid translocation"/>
    <property type="evidence" value="ECO:0007669"/>
    <property type="project" value="TreeGrafter"/>
</dbReference>
<feature type="binding site" evidence="14">
    <location>
        <position position="870"/>
    </location>
    <ligand>
        <name>ATP</name>
        <dbReference type="ChEBI" id="CHEBI:30616"/>
    </ligand>
</feature>
<dbReference type="PROSITE" id="PS00154">
    <property type="entry name" value="ATPASE_E1_E2"/>
    <property type="match status" value="1"/>
</dbReference>
<evidence type="ECO:0000256" key="16">
    <source>
        <dbReference type="RuleBase" id="RU362033"/>
    </source>
</evidence>
<dbReference type="SFLD" id="SFLDS00003">
    <property type="entry name" value="Haloacid_Dehalogenase"/>
    <property type="match status" value="1"/>
</dbReference>
<dbReference type="SUPFAM" id="SSF81660">
    <property type="entry name" value="Metal cation-transporting ATPase, ATP-binding domain N"/>
    <property type="match status" value="1"/>
</dbReference>
<evidence type="ECO:0000256" key="4">
    <source>
        <dbReference type="ARBA" id="ARBA00022692"/>
    </source>
</evidence>
<keyword evidence="5 15" id="KW-0479">Metal-binding</keyword>
<keyword evidence="8 15" id="KW-0460">Magnesium</keyword>
<keyword evidence="10 16" id="KW-1133">Transmembrane helix</keyword>
<feature type="transmembrane region" description="Helical" evidence="16">
    <location>
        <begin position="924"/>
        <end position="947"/>
    </location>
</feature>
<feature type="binding site" evidence="14">
    <location>
        <position position="549"/>
    </location>
    <ligand>
        <name>ATP</name>
        <dbReference type="ChEBI" id="CHEBI:30616"/>
    </ligand>
</feature>
<feature type="binding site" evidence="14">
    <location>
        <position position="430"/>
    </location>
    <ligand>
        <name>ATP</name>
        <dbReference type="ChEBI" id="CHEBI:30616"/>
    </ligand>
</feature>
<evidence type="ECO:0000256" key="1">
    <source>
        <dbReference type="ARBA" id="ARBA00004127"/>
    </source>
</evidence>
<dbReference type="eggNOG" id="KOG0206">
    <property type="taxonomic scope" value="Eukaryota"/>
</dbReference>
<dbReference type="SUPFAM" id="SSF81665">
    <property type="entry name" value="Calcium ATPase, transmembrane domain M"/>
    <property type="match status" value="1"/>
</dbReference>
<accession>A0A0D3IMY1</accession>
<dbReference type="GO" id="GO:0140326">
    <property type="term" value="F:ATPase-coupled intramembrane lipid transporter activity"/>
    <property type="evidence" value="ECO:0007669"/>
    <property type="project" value="UniProtKB-EC"/>
</dbReference>
<evidence type="ECO:0000256" key="9">
    <source>
        <dbReference type="ARBA" id="ARBA00022967"/>
    </source>
</evidence>
<dbReference type="GO" id="GO:0005886">
    <property type="term" value="C:plasma membrane"/>
    <property type="evidence" value="ECO:0007669"/>
    <property type="project" value="TreeGrafter"/>
</dbReference>
<dbReference type="GO" id="GO:0016887">
    <property type="term" value="F:ATP hydrolysis activity"/>
    <property type="evidence" value="ECO:0007669"/>
    <property type="project" value="InterPro"/>
</dbReference>
<evidence type="ECO:0000256" key="5">
    <source>
        <dbReference type="ARBA" id="ARBA00022723"/>
    </source>
</evidence>
<feature type="binding site" evidence="14">
    <location>
        <position position="869"/>
    </location>
    <ligand>
        <name>ATP</name>
        <dbReference type="ChEBI" id="CHEBI:30616"/>
    </ligand>
</feature>
<dbReference type="RefSeq" id="XP_005765045.1">
    <property type="nucleotide sequence ID" value="XM_005764988.1"/>
</dbReference>
<dbReference type="Pfam" id="PF16212">
    <property type="entry name" value="PhoLip_ATPase_C"/>
    <property type="match status" value="1"/>
</dbReference>